<evidence type="ECO:0000256" key="1">
    <source>
        <dbReference type="ARBA" id="ARBA00005336"/>
    </source>
</evidence>
<evidence type="ECO:0000313" key="6">
    <source>
        <dbReference type="EMBL" id="SNV01291.1"/>
    </source>
</evidence>
<evidence type="ECO:0000313" key="7">
    <source>
        <dbReference type="Proteomes" id="UP000215383"/>
    </source>
</evidence>
<keyword evidence="4" id="KW-0812">Transmembrane</keyword>
<dbReference type="GO" id="GO:0009254">
    <property type="term" value="P:peptidoglycan turnover"/>
    <property type="evidence" value="ECO:0007669"/>
    <property type="project" value="TreeGrafter"/>
</dbReference>
<dbReference type="InterPro" id="IPR017853">
    <property type="entry name" value="GH"/>
</dbReference>
<accession>A0A239TTH1</accession>
<evidence type="ECO:0000256" key="3">
    <source>
        <dbReference type="ARBA" id="ARBA00023295"/>
    </source>
</evidence>
<name>A0A239TTH1_9FIRM</name>
<dbReference type="GeneID" id="78507410"/>
<evidence type="ECO:0000256" key="4">
    <source>
        <dbReference type="SAM" id="Phobius"/>
    </source>
</evidence>
<keyword evidence="4" id="KW-0472">Membrane</keyword>
<evidence type="ECO:0000259" key="5">
    <source>
        <dbReference type="Pfam" id="PF00933"/>
    </source>
</evidence>
<sequence>MRKKIIITVIVIAIIILGILLNNKNIFSNAEESKSAQEETPIAQQNLTIDEKVDKIVASMSKTEKIGQMVMIGIQGTKVDDDSLYMLHQFHMGGVILFDRNMESPEQVKQLTSDLQTQSNEKVPLFIGVDEEGGDVVRMAEKLTPPPSQKEIGATGDTEQAKTWAIKTAKSLKEMGINVNFAPVADVGSNDNRSYSTDVNTVINFVKAATTGYQQENIIYSLKHFPGIGKGQVDSHVESSSINASKEVLMAEDILPFKTIINENKPEDYFILVSHLNYPALDEEYPASLSSKIMTDLLRNELGYKGIIITDDMEMGAVANHNDFKTVGVNAVKAGADIVLVCHEYQHEQDVYLGLLDAVDNGEISQQRIDESVKRIVKAKLLHLYQ</sequence>
<evidence type="ECO:0000256" key="2">
    <source>
        <dbReference type="ARBA" id="ARBA00022801"/>
    </source>
</evidence>
<feature type="transmembrane region" description="Helical" evidence="4">
    <location>
        <begin position="5"/>
        <end position="21"/>
    </location>
</feature>
<dbReference type="PANTHER" id="PTHR30480">
    <property type="entry name" value="BETA-HEXOSAMINIDASE-RELATED"/>
    <property type="match status" value="1"/>
</dbReference>
<dbReference type="InterPro" id="IPR001764">
    <property type="entry name" value="Glyco_hydro_3_N"/>
</dbReference>
<dbReference type="SUPFAM" id="SSF51445">
    <property type="entry name" value="(Trans)glycosidases"/>
    <property type="match status" value="1"/>
</dbReference>
<dbReference type="RefSeq" id="WP_036254318.1">
    <property type="nucleotide sequence ID" value="NZ_LT906446.1"/>
</dbReference>
<dbReference type="Proteomes" id="UP000215383">
    <property type="component" value="Chromosome 1"/>
</dbReference>
<comment type="similarity">
    <text evidence="1">Belongs to the glycosyl hydrolase 3 family.</text>
</comment>
<gene>
    <name evidence="6" type="primary">ybbD</name>
    <name evidence="6" type="ORF">SAMEA4364220_01411</name>
</gene>
<proteinExistence type="inferred from homology"/>
<keyword evidence="2" id="KW-0378">Hydrolase</keyword>
<dbReference type="Gene3D" id="3.20.20.300">
    <property type="entry name" value="Glycoside hydrolase, family 3, N-terminal domain"/>
    <property type="match status" value="1"/>
</dbReference>
<dbReference type="eggNOG" id="COG1472">
    <property type="taxonomic scope" value="Bacteria"/>
</dbReference>
<dbReference type="GO" id="GO:0005975">
    <property type="term" value="P:carbohydrate metabolic process"/>
    <property type="evidence" value="ECO:0007669"/>
    <property type="project" value="InterPro"/>
</dbReference>
<dbReference type="InterPro" id="IPR050226">
    <property type="entry name" value="NagZ_Beta-hexosaminidase"/>
</dbReference>
<organism evidence="6 7">
    <name type="scientific">Megamonas hypermegale</name>
    <dbReference type="NCBI Taxonomy" id="158847"/>
    <lineage>
        <taxon>Bacteria</taxon>
        <taxon>Bacillati</taxon>
        <taxon>Bacillota</taxon>
        <taxon>Negativicutes</taxon>
        <taxon>Selenomonadales</taxon>
        <taxon>Selenomonadaceae</taxon>
        <taxon>Megamonas</taxon>
    </lineage>
</organism>
<protein>
    <submittedName>
        <fullName evidence="6">Beta-hexosaminidase</fullName>
    </submittedName>
</protein>
<dbReference type="Pfam" id="PF00933">
    <property type="entry name" value="Glyco_hydro_3"/>
    <property type="match status" value="1"/>
</dbReference>
<dbReference type="AlphaFoldDB" id="A0A239TTH1"/>
<keyword evidence="7" id="KW-1185">Reference proteome</keyword>
<feature type="domain" description="Glycoside hydrolase family 3 N-terminal" evidence="5">
    <location>
        <begin position="64"/>
        <end position="378"/>
    </location>
</feature>
<dbReference type="PANTHER" id="PTHR30480:SF16">
    <property type="entry name" value="GLYCOSIDE HYDROLASE FAMILY 3 DOMAIN PROTEIN"/>
    <property type="match status" value="1"/>
</dbReference>
<dbReference type="InterPro" id="IPR036962">
    <property type="entry name" value="Glyco_hydro_3_N_sf"/>
</dbReference>
<keyword evidence="4" id="KW-1133">Transmembrane helix</keyword>
<keyword evidence="3" id="KW-0326">Glycosidase</keyword>
<dbReference type="EMBL" id="LT906446">
    <property type="protein sequence ID" value="SNV01291.1"/>
    <property type="molecule type" value="Genomic_DNA"/>
</dbReference>
<reference evidence="6 7" key="1">
    <citation type="submission" date="2017-06" db="EMBL/GenBank/DDBJ databases">
        <authorList>
            <consortium name="Pathogen Informatics"/>
        </authorList>
    </citation>
    <scope>NUCLEOTIDE SEQUENCE [LARGE SCALE GENOMIC DNA]</scope>
    <source>
        <strain evidence="6 7">NCTC10570</strain>
    </source>
</reference>
<dbReference type="GO" id="GO:0004553">
    <property type="term" value="F:hydrolase activity, hydrolyzing O-glycosyl compounds"/>
    <property type="evidence" value="ECO:0007669"/>
    <property type="project" value="InterPro"/>
</dbReference>